<evidence type="ECO:0000256" key="1">
    <source>
        <dbReference type="SAM" id="MobiDB-lite"/>
    </source>
</evidence>
<feature type="compositionally biased region" description="Polar residues" evidence="1">
    <location>
        <begin position="226"/>
        <end position="236"/>
    </location>
</feature>
<accession>A0AAE0TUU1</accession>
<reference evidence="2" key="2">
    <citation type="submission" date="2023-06" db="EMBL/GenBank/DDBJ databases">
        <authorList>
            <consortium name="Lawrence Berkeley National Laboratory"/>
            <person name="Haridas S."/>
            <person name="Hensen N."/>
            <person name="Bonometti L."/>
            <person name="Westerberg I."/>
            <person name="Brannstrom I.O."/>
            <person name="Guillou S."/>
            <person name="Cros-Aarteil S."/>
            <person name="Calhoun S."/>
            <person name="Kuo A."/>
            <person name="Mondo S."/>
            <person name="Pangilinan J."/>
            <person name="Riley R."/>
            <person name="Labutti K."/>
            <person name="Andreopoulos B."/>
            <person name="Lipzen A."/>
            <person name="Chen C."/>
            <person name="Yanf M."/>
            <person name="Daum C."/>
            <person name="Ng V."/>
            <person name="Clum A."/>
            <person name="Steindorff A."/>
            <person name="Ohm R."/>
            <person name="Martin F."/>
            <person name="Silar P."/>
            <person name="Natvig D."/>
            <person name="Lalanne C."/>
            <person name="Gautier V."/>
            <person name="Ament-Velasquez S.L."/>
            <person name="Kruys A."/>
            <person name="Hutchinson M.I."/>
            <person name="Powell A.J."/>
            <person name="Barry K."/>
            <person name="Miller A.N."/>
            <person name="Grigoriev I.V."/>
            <person name="Debuchy R."/>
            <person name="Gladieux P."/>
            <person name="Thoren M.H."/>
            <person name="Johannesson H."/>
        </authorList>
    </citation>
    <scope>NUCLEOTIDE SEQUENCE</scope>
    <source>
        <strain evidence="2">CBS 958.72</strain>
    </source>
</reference>
<feature type="region of interest" description="Disordered" evidence="1">
    <location>
        <begin position="102"/>
        <end position="126"/>
    </location>
</feature>
<feature type="region of interest" description="Disordered" evidence="1">
    <location>
        <begin position="222"/>
        <end position="255"/>
    </location>
</feature>
<keyword evidence="3" id="KW-1185">Reference proteome</keyword>
<dbReference type="Proteomes" id="UP001287356">
    <property type="component" value="Unassembled WGS sequence"/>
</dbReference>
<proteinExistence type="predicted"/>
<organism evidence="2 3">
    <name type="scientific">Lasiosphaeria ovina</name>
    <dbReference type="NCBI Taxonomy" id="92902"/>
    <lineage>
        <taxon>Eukaryota</taxon>
        <taxon>Fungi</taxon>
        <taxon>Dikarya</taxon>
        <taxon>Ascomycota</taxon>
        <taxon>Pezizomycotina</taxon>
        <taxon>Sordariomycetes</taxon>
        <taxon>Sordariomycetidae</taxon>
        <taxon>Sordariales</taxon>
        <taxon>Lasiosphaeriaceae</taxon>
        <taxon>Lasiosphaeria</taxon>
    </lineage>
</organism>
<sequence>MSSPDSFEETPYAARIERHEKKRAALDSAIADIKRFATAELAKIPTIGNNATEEEIYNKMKQLMSDGRTTSEVVIKSVTKLLMTGAYPRNYPREEVQAEIAANIRTPSPTPSRGSDKSKGSGTTASDISATADYARTIRGKHFTGNEAVVASIVFDKVPRLLTDHYDTLIALTVRKMKTQQPPRPPAGTTGDDAVRWILAEKHDYVNEAVQAYQAAVKETDGAKGSGTQLGNTGANYSGVMNLDSLPGGSGRTTR</sequence>
<gene>
    <name evidence="2" type="ORF">B0T24DRAFT_615804</name>
</gene>
<comment type="caution">
    <text evidence="2">The sequence shown here is derived from an EMBL/GenBank/DDBJ whole genome shotgun (WGS) entry which is preliminary data.</text>
</comment>
<name>A0AAE0TUU1_9PEZI</name>
<evidence type="ECO:0000313" key="2">
    <source>
        <dbReference type="EMBL" id="KAK3380601.1"/>
    </source>
</evidence>
<dbReference type="EMBL" id="JAULSN010000002">
    <property type="protein sequence ID" value="KAK3380601.1"/>
    <property type="molecule type" value="Genomic_DNA"/>
</dbReference>
<reference evidence="2" key="1">
    <citation type="journal article" date="2023" name="Mol. Phylogenet. Evol.">
        <title>Genome-scale phylogeny and comparative genomics of the fungal order Sordariales.</title>
        <authorList>
            <person name="Hensen N."/>
            <person name="Bonometti L."/>
            <person name="Westerberg I."/>
            <person name="Brannstrom I.O."/>
            <person name="Guillou S."/>
            <person name="Cros-Aarteil S."/>
            <person name="Calhoun S."/>
            <person name="Haridas S."/>
            <person name="Kuo A."/>
            <person name="Mondo S."/>
            <person name="Pangilinan J."/>
            <person name="Riley R."/>
            <person name="LaButti K."/>
            <person name="Andreopoulos B."/>
            <person name="Lipzen A."/>
            <person name="Chen C."/>
            <person name="Yan M."/>
            <person name="Daum C."/>
            <person name="Ng V."/>
            <person name="Clum A."/>
            <person name="Steindorff A."/>
            <person name="Ohm R.A."/>
            <person name="Martin F."/>
            <person name="Silar P."/>
            <person name="Natvig D.O."/>
            <person name="Lalanne C."/>
            <person name="Gautier V."/>
            <person name="Ament-Velasquez S.L."/>
            <person name="Kruys A."/>
            <person name="Hutchinson M.I."/>
            <person name="Powell A.J."/>
            <person name="Barry K."/>
            <person name="Miller A.N."/>
            <person name="Grigoriev I.V."/>
            <person name="Debuchy R."/>
            <person name="Gladieux P."/>
            <person name="Hiltunen Thoren M."/>
            <person name="Johannesson H."/>
        </authorList>
    </citation>
    <scope>NUCLEOTIDE SEQUENCE</scope>
    <source>
        <strain evidence="2">CBS 958.72</strain>
    </source>
</reference>
<dbReference type="AlphaFoldDB" id="A0AAE0TUU1"/>
<protein>
    <submittedName>
        <fullName evidence="2">Uncharacterized protein</fullName>
    </submittedName>
</protein>
<evidence type="ECO:0000313" key="3">
    <source>
        <dbReference type="Proteomes" id="UP001287356"/>
    </source>
</evidence>